<gene>
    <name evidence="1" type="ORF">NET02_16105</name>
</gene>
<organism evidence="1 2">
    <name type="scientific">Thermalbibacter longus</name>
    <dbReference type="NCBI Taxonomy" id="2951981"/>
    <lineage>
        <taxon>Bacteria</taxon>
        <taxon>Pseudomonadati</taxon>
        <taxon>Thermomicrobiota</taxon>
        <taxon>Thermomicrobia</taxon>
        <taxon>Thermomicrobiales</taxon>
        <taxon>Thermomicrobiaceae</taxon>
        <taxon>Thermalbibacter</taxon>
    </lineage>
</organism>
<protein>
    <submittedName>
        <fullName evidence="1">Uncharacterized protein</fullName>
    </submittedName>
</protein>
<proteinExistence type="predicted"/>
<dbReference type="AlphaFoldDB" id="A0AA41WEM6"/>
<evidence type="ECO:0000313" key="1">
    <source>
        <dbReference type="EMBL" id="MCM8750667.1"/>
    </source>
</evidence>
<sequence>MDVIEIRERMITLYLTPEDAFCLASALRVAKLKAGDANTSCWLTTTRSCLEAAALAAGAFSLCHPETAARLSLSALRAGRILDRVPLTFDVDILPRAEPVMDTAEEGEPA</sequence>
<name>A0AA41WEM6_9BACT</name>
<comment type="caution">
    <text evidence="1">The sequence shown here is derived from an EMBL/GenBank/DDBJ whole genome shotgun (WGS) entry which is preliminary data.</text>
</comment>
<accession>A0AA41WEM6</accession>
<evidence type="ECO:0000313" key="2">
    <source>
        <dbReference type="Proteomes" id="UP001165306"/>
    </source>
</evidence>
<dbReference type="EMBL" id="JAMSLR010000021">
    <property type="protein sequence ID" value="MCM8750667.1"/>
    <property type="molecule type" value="Genomic_DNA"/>
</dbReference>
<reference evidence="1" key="1">
    <citation type="submission" date="2022-06" db="EMBL/GenBank/DDBJ databases">
        <title>CFH 74404 Thermomicrobiaceae sp.</title>
        <authorList>
            <person name="Ming H."/>
            <person name="Li W.-J."/>
            <person name="Zhao Z."/>
        </authorList>
    </citation>
    <scope>NUCLEOTIDE SEQUENCE</scope>
    <source>
        <strain evidence="1">CFH 74404</strain>
    </source>
</reference>
<keyword evidence="2" id="KW-1185">Reference proteome</keyword>
<dbReference type="Proteomes" id="UP001165306">
    <property type="component" value="Unassembled WGS sequence"/>
</dbReference>
<dbReference type="RefSeq" id="WP_284058456.1">
    <property type="nucleotide sequence ID" value="NZ_JAMSLR010000021.1"/>
</dbReference>